<evidence type="ECO:0000256" key="8">
    <source>
        <dbReference type="ARBA" id="ARBA00022989"/>
    </source>
</evidence>
<dbReference type="Proteomes" id="UP000230154">
    <property type="component" value="Unassembled WGS sequence"/>
</dbReference>
<evidence type="ECO:0000256" key="13">
    <source>
        <dbReference type="ARBA" id="ARBA00047594"/>
    </source>
</evidence>
<comment type="similarity">
    <text evidence="2 14">Belongs to the UppP family.</text>
</comment>
<reference evidence="16" key="1">
    <citation type="submission" date="2017-09" db="EMBL/GenBank/DDBJ databases">
        <title>Depth-based differentiation of microbial function through sediment-hosted aquifers and enrichment of novel symbionts in the deep terrestrial subsurface.</title>
        <authorList>
            <person name="Probst A.J."/>
            <person name="Ladd B."/>
            <person name="Jarett J.K."/>
            <person name="Geller-Mcgrath D.E."/>
            <person name="Sieber C.M.K."/>
            <person name="Emerson J.B."/>
            <person name="Anantharaman K."/>
            <person name="Thomas B.C."/>
            <person name="Malmstrom R."/>
            <person name="Stieglmeier M."/>
            <person name="Klingl A."/>
            <person name="Woyke T."/>
            <person name="Ryan C.M."/>
            <person name="Banfield J.F."/>
        </authorList>
    </citation>
    <scope>NUCLEOTIDE SEQUENCE [LARGE SCALE GENOMIC DNA]</scope>
</reference>
<dbReference type="GO" id="GO:0008360">
    <property type="term" value="P:regulation of cell shape"/>
    <property type="evidence" value="ECO:0007669"/>
    <property type="project" value="UniProtKB-KW"/>
</dbReference>
<keyword evidence="7 14" id="KW-0378">Hydrolase</keyword>
<feature type="transmembrane region" description="Helical" evidence="14">
    <location>
        <begin position="131"/>
        <end position="149"/>
    </location>
</feature>
<evidence type="ECO:0000256" key="9">
    <source>
        <dbReference type="ARBA" id="ARBA00023136"/>
    </source>
</evidence>
<dbReference type="PANTHER" id="PTHR30622:SF4">
    <property type="entry name" value="UNDECAPRENYL-DIPHOSPHATASE"/>
    <property type="match status" value="1"/>
</dbReference>
<evidence type="ECO:0000256" key="3">
    <source>
        <dbReference type="ARBA" id="ARBA00012374"/>
    </source>
</evidence>
<feature type="transmembrane region" description="Helical" evidence="14">
    <location>
        <begin position="58"/>
        <end position="76"/>
    </location>
</feature>
<keyword evidence="14" id="KW-0133">Cell shape</keyword>
<organism evidence="15 16">
    <name type="scientific">Candidatus Magasanikbacteria bacterium CG10_big_fil_rev_8_21_14_0_10_47_10</name>
    <dbReference type="NCBI Taxonomy" id="1974652"/>
    <lineage>
        <taxon>Bacteria</taxon>
        <taxon>Candidatus Magasanikiibacteriota</taxon>
    </lineage>
</organism>
<evidence type="ECO:0000256" key="12">
    <source>
        <dbReference type="ARBA" id="ARBA00032932"/>
    </source>
</evidence>
<feature type="transmembrane region" description="Helical" evidence="14">
    <location>
        <begin position="169"/>
        <end position="188"/>
    </location>
</feature>
<evidence type="ECO:0000256" key="10">
    <source>
        <dbReference type="ARBA" id="ARBA00023251"/>
    </source>
</evidence>
<proteinExistence type="inferred from homology"/>
<keyword evidence="8 14" id="KW-1133">Transmembrane helix</keyword>
<dbReference type="GO" id="GO:0005886">
    <property type="term" value="C:plasma membrane"/>
    <property type="evidence" value="ECO:0007669"/>
    <property type="project" value="UniProtKB-SubCell"/>
</dbReference>
<feature type="transmembrane region" description="Helical" evidence="14">
    <location>
        <begin position="100"/>
        <end position="119"/>
    </location>
</feature>
<comment type="subcellular location">
    <subcellularLocation>
        <location evidence="1 14">Cell membrane</location>
        <topology evidence="1 14">Multi-pass membrane protein</topology>
    </subcellularLocation>
</comment>
<keyword evidence="10 14" id="KW-0046">Antibiotic resistance</keyword>
<dbReference type="AlphaFoldDB" id="A0A2H0TQB5"/>
<feature type="transmembrane region" description="Helical" evidence="14">
    <location>
        <begin position="208"/>
        <end position="227"/>
    </location>
</feature>
<dbReference type="EC" id="3.6.1.27" evidence="3 14"/>
<protein>
    <recommendedName>
        <fullName evidence="4 14">Undecaprenyl-diphosphatase</fullName>
        <ecNumber evidence="3 14">3.6.1.27</ecNumber>
    </recommendedName>
    <alternativeName>
        <fullName evidence="12 14">Bacitracin resistance protein</fullName>
    </alternativeName>
    <alternativeName>
        <fullName evidence="11 14">Undecaprenyl pyrophosphate phosphatase</fullName>
    </alternativeName>
</protein>
<evidence type="ECO:0000256" key="6">
    <source>
        <dbReference type="ARBA" id="ARBA00022692"/>
    </source>
</evidence>
<evidence type="ECO:0000313" key="15">
    <source>
        <dbReference type="EMBL" id="PIR74335.1"/>
    </source>
</evidence>
<feature type="transmembrane region" description="Helical" evidence="14">
    <location>
        <begin position="239"/>
        <end position="259"/>
    </location>
</feature>
<dbReference type="HAMAP" id="MF_01006">
    <property type="entry name" value="Undec_diphosphatase"/>
    <property type="match status" value="1"/>
</dbReference>
<comment type="miscellaneous">
    <text evidence="14">Bacitracin is thought to be involved in the inhibition of peptidoglycan synthesis by sequestering undecaprenyl diphosphate, thereby reducing the pool of lipid carrier available.</text>
</comment>
<dbReference type="InterPro" id="IPR003824">
    <property type="entry name" value="UppP"/>
</dbReference>
<keyword evidence="6 14" id="KW-0812">Transmembrane</keyword>
<comment type="catalytic activity">
    <reaction evidence="13 14">
        <text>di-trans,octa-cis-undecaprenyl diphosphate + H2O = di-trans,octa-cis-undecaprenyl phosphate + phosphate + H(+)</text>
        <dbReference type="Rhea" id="RHEA:28094"/>
        <dbReference type="ChEBI" id="CHEBI:15377"/>
        <dbReference type="ChEBI" id="CHEBI:15378"/>
        <dbReference type="ChEBI" id="CHEBI:43474"/>
        <dbReference type="ChEBI" id="CHEBI:58405"/>
        <dbReference type="ChEBI" id="CHEBI:60392"/>
        <dbReference type="EC" id="3.6.1.27"/>
    </reaction>
</comment>
<gene>
    <name evidence="14 15" type="primary">uppP</name>
    <name evidence="15" type="ORF">COU35_02695</name>
</gene>
<comment type="caution">
    <text evidence="15">The sequence shown here is derived from an EMBL/GenBank/DDBJ whole genome shotgun (WGS) entry which is preliminary data.</text>
</comment>
<accession>A0A2H0TQB5</accession>
<evidence type="ECO:0000256" key="1">
    <source>
        <dbReference type="ARBA" id="ARBA00004651"/>
    </source>
</evidence>
<feature type="transmembrane region" description="Helical" evidence="14">
    <location>
        <begin position="17"/>
        <end position="38"/>
    </location>
</feature>
<dbReference type="NCBIfam" id="TIGR00753">
    <property type="entry name" value="undec_PP_bacA"/>
    <property type="match status" value="1"/>
</dbReference>
<name>A0A2H0TQB5_9BACT</name>
<keyword evidence="9 14" id="KW-0472">Membrane</keyword>
<dbReference type="GO" id="GO:0050380">
    <property type="term" value="F:undecaprenyl-diphosphatase activity"/>
    <property type="evidence" value="ECO:0007669"/>
    <property type="project" value="UniProtKB-UniRule"/>
</dbReference>
<keyword evidence="5 14" id="KW-1003">Cell membrane</keyword>
<evidence type="ECO:0000256" key="4">
    <source>
        <dbReference type="ARBA" id="ARBA00021581"/>
    </source>
</evidence>
<sequence>MCCQTLIFRQFLLKSEYMTFTHAIILGAVQGVTEFLPVSSSGHLIFIPKLFGWQDQGLAFDVIVHMGTLFAVCVYFRKKLRSILYALISRETGGAYSRKLGYFLAASIVPAALVGFLLSEVAGVEIRSAKVVAASLIVWAFVLGIAESWQKKRAASQKDTNHLTWRDVLVIAFAQVISLIPGTSRSGITMTAGLFRNLGPQAAAEFSFLMSIPVIAAAGFLKIVQIIKNGMPDIGWSPLFVGFVASGISGFFAISWLMNLVKKNGFMPFVVYRIIIGLIIVVLIV</sequence>
<evidence type="ECO:0000313" key="16">
    <source>
        <dbReference type="Proteomes" id="UP000230154"/>
    </source>
</evidence>
<evidence type="ECO:0000256" key="14">
    <source>
        <dbReference type="HAMAP-Rule" id="MF_01006"/>
    </source>
</evidence>
<dbReference type="PANTHER" id="PTHR30622">
    <property type="entry name" value="UNDECAPRENYL-DIPHOSPHATASE"/>
    <property type="match status" value="1"/>
</dbReference>
<evidence type="ECO:0000256" key="2">
    <source>
        <dbReference type="ARBA" id="ARBA00010621"/>
    </source>
</evidence>
<dbReference type="GO" id="GO:0009252">
    <property type="term" value="P:peptidoglycan biosynthetic process"/>
    <property type="evidence" value="ECO:0007669"/>
    <property type="project" value="UniProtKB-KW"/>
</dbReference>
<dbReference type="GO" id="GO:0071555">
    <property type="term" value="P:cell wall organization"/>
    <property type="evidence" value="ECO:0007669"/>
    <property type="project" value="UniProtKB-KW"/>
</dbReference>
<evidence type="ECO:0000256" key="7">
    <source>
        <dbReference type="ARBA" id="ARBA00022801"/>
    </source>
</evidence>
<dbReference type="GO" id="GO:0046677">
    <property type="term" value="P:response to antibiotic"/>
    <property type="evidence" value="ECO:0007669"/>
    <property type="project" value="UniProtKB-UniRule"/>
</dbReference>
<evidence type="ECO:0000256" key="11">
    <source>
        <dbReference type="ARBA" id="ARBA00032707"/>
    </source>
</evidence>
<evidence type="ECO:0000256" key="5">
    <source>
        <dbReference type="ARBA" id="ARBA00022475"/>
    </source>
</evidence>
<feature type="transmembrane region" description="Helical" evidence="14">
    <location>
        <begin position="265"/>
        <end position="284"/>
    </location>
</feature>
<comment type="function">
    <text evidence="14">Catalyzes the dephosphorylation of undecaprenyl diphosphate (UPP). Confers resistance to bacitracin.</text>
</comment>
<dbReference type="EMBL" id="PFCB01000022">
    <property type="protein sequence ID" value="PIR74335.1"/>
    <property type="molecule type" value="Genomic_DNA"/>
</dbReference>
<keyword evidence="14" id="KW-0961">Cell wall biogenesis/degradation</keyword>
<keyword evidence="14" id="KW-0573">Peptidoglycan synthesis</keyword>
<dbReference type="Pfam" id="PF02673">
    <property type="entry name" value="BacA"/>
    <property type="match status" value="1"/>
</dbReference>